<reference evidence="7" key="1">
    <citation type="journal article" date="2004" name="Nature">
        <title>Genome duplication in the teleost fish Tetraodon nigroviridis reveals the early vertebrate proto-karyotype.</title>
        <authorList>
            <person name="Jaillon O."/>
            <person name="Aury J.-M."/>
            <person name="Brunet F."/>
            <person name="Petit J.-L."/>
            <person name="Stange-Thomann N."/>
            <person name="Mauceli E."/>
            <person name="Bouneau L."/>
            <person name="Fischer C."/>
            <person name="Ozouf-Costaz C."/>
            <person name="Bernot A."/>
            <person name="Nicaud S."/>
            <person name="Jaffe D."/>
            <person name="Fisher S."/>
            <person name="Lutfalla G."/>
            <person name="Dossat C."/>
            <person name="Segurens B."/>
            <person name="Dasilva C."/>
            <person name="Salanoubat M."/>
            <person name="Levy M."/>
            <person name="Boudet N."/>
            <person name="Castellano S."/>
            <person name="Anthouard V."/>
            <person name="Jubin C."/>
            <person name="Castelli V."/>
            <person name="Katinka M."/>
            <person name="Vacherie B."/>
            <person name="Biemont C."/>
            <person name="Skalli Z."/>
            <person name="Cattolico L."/>
            <person name="Poulain J."/>
            <person name="De Berardinis V."/>
            <person name="Cruaud C."/>
            <person name="Duprat S."/>
            <person name="Brottier P."/>
            <person name="Coutanceau J.-P."/>
            <person name="Gouzy J."/>
            <person name="Parra G."/>
            <person name="Lardier G."/>
            <person name="Chapple C."/>
            <person name="McKernan K.J."/>
            <person name="McEwan P."/>
            <person name="Bosak S."/>
            <person name="Kellis M."/>
            <person name="Volff J.-N."/>
            <person name="Guigo R."/>
            <person name="Zody M.C."/>
            <person name="Mesirov J."/>
            <person name="Lindblad-Toh K."/>
            <person name="Birren B."/>
            <person name="Nusbaum C."/>
            <person name="Kahn D."/>
            <person name="Robinson-Rechavi M."/>
            <person name="Laudet V."/>
            <person name="Schachter V."/>
            <person name="Quetier F."/>
            <person name="Saurin W."/>
            <person name="Scarpelli C."/>
            <person name="Wincker P."/>
            <person name="Lander E.S."/>
            <person name="Weissenbach J."/>
            <person name="Roest Crollius H."/>
        </authorList>
    </citation>
    <scope>NUCLEOTIDE SEQUENCE [LARGE SCALE GENOMIC DNA]</scope>
</reference>
<dbReference type="OrthoDB" id="430300at2759"/>
<reference evidence="7" key="2">
    <citation type="submission" date="2004-02" db="EMBL/GenBank/DDBJ databases">
        <authorList>
            <consortium name="Genoscope"/>
            <consortium name="Whitehead Institute Centre for Genome Research"/>
        </authorList>
    </citation>
    <scope>NUCLEOTIDE SEQUENCE</scope>
</reference>
<gene>
    <name evidence="7" type="ORF">GSTENG00024753001</name>
</gene>
<evidence type="ECO:0000256" key="3">
    <source>
        <dbReference type="ARBA" id="ARBA00022989"/>
    </source>
</evidence>
<feature type="transmembrane region" description="Helical" evidence="6">
    <location>
        <begin position="252"/>
        <end position="280"/>
    </location>
</feature>
<organism evidence="7">
    <name type="scientific">Tetraodon nigroviridis</name>
    <name type="common">Spotted green pufferfish</name>
    <name type="synonym">Chelonodon nigroviridis</name>
    <dbReference type="NCBI Taxonomy" id="99883"/>
    <lineage>
        <taxon>Eukaryota</taxon>
        <taxon>Metazoa</taxon>
        <taxon>Chordata</taxon>
        <taxon>Craniata</taxon>
        <taxon>Vertebrata</taxon>
        <taxon>Euteleostomi</taxon>
        <taxon>Actinopterygii</taxon>
        <taxon>Neopterygii</taxon>
        <taxon>Teleostei</taxon>
        <taxon>Neoteleostei</taxon>
        <taxon>Acanthomorphata</taxon>
        <taxon>Eupercaria</taxon>
        <taxon>Tetraodontiformes</taxon>
        <taxon>Tetradontoidea</taxon>
        <taxon>Tetraodontidae</taxon>
        <taxon>Tetraodon</taxon>
    </lineage>
</organism>
<evidence type="ECO:0000313" key="7">
    <source>
        <dbReference type="EMBL" id="CAG04896.1"/>
    </source>
</evidence>
<evidence type="ECO:0000256" key="4">
    <source>
        <dbReference type="ARBA" id="ARBA00023136"/>
    </source>
</evidence>
<proteinExistence type="predicted"/>
<dbReference type="GO" id="GO:0016020">
    <property type="term" value="C:membrane"/>
    <property type="evidence" value="ECO:0007669"/>
    <property type="project" value="UniProtKB-SubCell"/>
</dbReference>
<evidence type="ECO:0000256" key="2">
    <source>
        <dbReference type="ARBA" id="ARBA00022692"/>
    </source>
</evidence>
<dbReference type="PANTHER" id="PTHR23507:SF3">
    <property type="entry name" value="THYMIC STROMAL COTRANSPORTER HOMOLOG"/>
    <property type="match status" value="1"/>
</dbReference>
<evidence type="ECO:0000256" key="6">
    <source>
        <dbReference type="SAM" id="Phobius"/>
    </source>
</evidence>
<dbReference type="EMBL" id="CAAE01014752">
    <property type="protein sequence ID" value="CAG04896.1"/>
    <property type="molecule type" value="Genomic_DNA"/>
</dbReference>
<protein>
    <submittedName>
        <fullName evidence="7">Chromosome 4 SCAF14752, whole genome shotgun sequence</fullName>
    </submittedName>
</protein>
<dbReference type="AlphaFoldDB" id="Q4S386"/>
<keyword evidence="4 6" id="KW-0472">Membrane</keyword>
<sequence length="392" mass="41939">MFLSRWGPAALALLHRVEPTVVLQQLSSTFFDTALLMVVKERSANASYPDLSRGDSQQKAMSDFYMVYNLIVKLVPILPALLLARLGDRGWRRAPIVVSLSGYLLQSGKRDPAGGGQHPAARAQPPPGCRPAEEPDRSAGGGVPPAPSHLPRCSCQVQQGERAASAAGGHVLRRGGLRSCGHPGRVCGEGASQLERRSGEAVSPRLRPGEPASVVDVCPLPLQVGYGNAAGCMIFLTSFLGLLLFRRCMNDVALILLGMISFATGIFFMTFVTTTTTFYLGRKTWNRVPGSLRRTRCCGSQSVGVVIATELSDHPNLNTCLLFPAVRSLNLFALIPMPTIRSLLSKQVPSSSCGFVFMLSSVLTVVGMIPVRCARLPASANISNEVAPLEAD</sequence>
<feature type="region of interest" description="Disordered" evidence="5">
    <location>
        <begin position="109"/>
        <end position="153"/>
    </location>
</feature>
<feature type="transmembrane region" description="Helical" evidence="6">
    <location>
        <begin position="226"/>
        <end position="245"/>
    </location>
</feature>
<dbReference type="GO" id="GO:0022857">
    <property type="term" value="F:transmembrane transporter activity"/>
    <property type="evidence" value="ECO:0007669"/>
    <property type="project" value="TreeGrafter"/>
</dbReference>
<evidence type="ECO:0000256" key="5">
    <source>
        <dbReference type="SAM" id="MobiDB-lite"/>
    </source>
</evidence>
<evidence type="ECO:0000256" key="1">
    <source>
        <dbReference type="ARBA" id="ARBA00004141"/>
    </source>
</evidence>
<dbReference type="PANTHER" id="PTHR23507">
    <property type="entry name" value="ZGC:174356"/>
    <property type="match status" value="1"/>
</dbReference>
<accession>Q4S386</accession>
<comment type="subcellular location">
    <subcellularLocation>
        <location evidence="1">Membrane</location>
        <topology evidence="1">Multi-pass membrane protein</topology>
    </subcellularLocation>
</comment>
<keyword evidence="3 6" id="KW-1133">Transmembrane helix</keyword>
<keyword evidence="2 6" id="KW-0812">Transmembrane</keyword>
<dbReference type="KEGG" id="tng:GSTEN00024753G001"/>
<name>Q4S386_TETNG</name>